<evidence type="ECO:0000313" key="2">
    <source>
        <dbReference type="Proteomes" id="UP000326924"/>
    </source>
</evidence>
<dbReference type="Pfam" id="PF13489">
    <property type="entry name" value="Methyltransf_23"/>
    <property type="match status" value="1"/>
</dbReference>
<gene>
    <name evidence="1" type="ORF">FN846DRAFT_935901</name>
</gene>
<comment type="caution">
    <text evidence="1">The sequence shown here is derived from an EMBL/GenBank/DDBJ whole genome shotgun (WGS) entry which is preliminary data.</text>
</comment>
<dbReference type="GO" id="GO:0032259">
    <property type="term" value="P:methylation"/>
    <property type="evidence" value="ECO:0007669"/>
    <property type="project" value="UniProtKB-KW"/>
</dbReference>
<dbReference type="PANTHER" id="PTHR43591">
    <property type="entry name" value="METHYLTRANSFERASE"/>
    <property type="match status" value="1"/>
</dbReference>
<dbReference type="PANTHER" id="PTHR43591:SF10">
    <property type="entry name" value="ABC TRANSMEMBRANE TYPE-1 DOMAIN-CONTAINING PROTEIN-RELATED"/>
    <property type="match status" value="1"/>
</dbReference>
<dbReference type="Proteomes" id="UP000326924">
    <property type="component" value="Unassembled WGS sequence"/>
</dbReference>
<proteinExistence type="predicted"/>
<dbReference type="InParanoid" id="A0A5J5F4T4"/>
<accession>A0A5J5F4T4</accession>
<keyword evidence="1" id="KW-0808">Transferase</keyword>
<dbReference type="EMBL" id="VXIS01000036">
    <property type="protein sequence ID" value="KAA8911371.1"/>
    <property type="molecule type" value="Genomic_DNA"/>
</dbReference>
<keyword evidence="2" id="KW-1185">Reference proteome</keyword>
<dbReference type="InterPro" id="IPR029063">
    <property type="entry name" value="SAM-dependent_MTases_sf"/>
</dbReference>
<dbReference type="GO" id="GO:0008168">
    <property type="term" value="F:methyltransferase activity"/>
    <property type="evidence" value="ECO:0007669"/>
    <property type="project" value="UniProtKB-KW"/>
</dbReference>
<protein>
    <submittedName>
        <fullName evidence="1">S-adenosyl-L-methionine-dependent methyltransferase</fullName>
    </submittedName>
</protein>
<name>A0A5J5F4T4_9PEZI</name>
<dbReference type="Gene3D" id="3.40.50.150">
    <property type="entry name" value="Vaccinia Virus protein VP39"/>
    <property type="match status" value="1"/>
</dbReference>
<dbReference type="SUPFAM" id="SSF53335">
    <property type="entry name" value="S-adenosyl-L-methionine-dependent methyltransferases"/>
    <property type="match status" value="1"/>
</dbReference>
<dbReference type="AlphaFoldDB" id="A0A5J5F4T4"/>
<keyword evidence="1" id="KW-0489">Methyltransferase</keyword>
<organism evidence="1 2">
    <name type="scientific">Sphaerosporella brunnea</name>
    <dbReference type="NCBI Taxonomy" id="1250544"/>
    <lineage>
        <taxon>Eukaryota</taxon>
        <taxon>Fungi</taxon>
        <taxon>Dikarya</taxon>
        <taxon>Ascomycota</taxon>
        <taxon>Pezizomycotina</taxon>
        <taxon>Pezizomycetes</taxon>
        <taxon>Pezizales</taxon>
        <taxon>Pyronemataceae</taxon>
        <taxon>Sphaerosporella</taxon>
    </lineage>
</organism>
<reference evidence="1 2" key="1">
    <citation type="submission" date="2019-09" db="EMBL/GenBank/DDBJ databases">
        <title>Draft genome of the ectomycorrhizal ascomycete Sphaerosporella brunnea.</title>
        <authorList>
            <consortium name="DOE Joint Genome Institute"/>
            <person name="Benucci G.M."/>
            <person name="Marozzi G."/>
            <person name="Antonielli L."/>
            <person name="Sanchez S."/>
            <person name="Marco P."/>
            <person name="Wang X."/>
            <person name="Falini L.B."/>
            <person name="Barry K."/>
            <person name="Haridas S."/>
            <person name="Lipzen A."/>
            <person name="Labutti K."/>
            <person name="Grigoriev I.V."/>
            <person name="Murat C."/>
            <person name="Martin F."/>
            <person name="Albertini E."/>
            <person name="Donnini D."/>
            <person name="Bonito G."/>
        </authorList>
    </citation>
    <scope>NUCLEOTIDE SEQUENCE [LARGE SCALE GENOMIC DNA]</scope>
    <source>
        <strain evidence="1 2">Sb_GMNB300</strain>
    </source>
</reference>
<dbReference type="OrthoDB" id="184880at2759"/>
<dbReference type="CDD" id="cd02440">
    <property type="entry name" value="AdoMet_MTases"/>
    <property type="match status" value="1"/>
</dbReference>
<sequence>MCNSDGIEIDPSVLDNADDSDYLSSGYDTSTASLTSSIHEYVFENGRRYHAYFGADKNLLPTDEIEQDRLDMYHEICLGLLHGDLYKAPIAEHPQRILDIGTGTGIWAIDMADRFPSAEVIGTDLTPIQPAWVPPNCRFEVDDAEKAWTFKPESFDFVHARNIAQGISDWPSLMRQVFRSTKPGGYCELVETGTTCHSDDGTMTETNGVKVWMETIAAALVEIGRPPASAEAMKKHLLDAGFVDVEVKTVREPLGPWPKDRKLKNIGAMVLMNCQTGFHAYGLAAFTRILGMTKEEADRICDNAYNAVRNKNYHCWCPIYVAYGRKPALLEK</sequence>
<evidence type="ECO:0000313" key="1">
    <source>
        <dbReference type="EMBL" id="KAA8911371.1"/>
    </source>
</evidence>